<dbReference type="PANTHER" id="PTHR30537:SF26">
    <property type="entry name" value="GLYCINE CLEAVAGE SYSTEM TRANSCRIPTIONAL ACTIVATOR"/>
    <property type="match status" value="1"/>
</dbReference>
<dbReference type="Proteomes" id="UP000292639">
    <property type="component" value="Unassembled WGS sequence"/>
</dbReference>
<keyword evidence="4" id="KW-0804">Transcription</keyword>
<accession>A0A4Q9RD69</accession>
<protein>
    <submittedName>
        <fullName evidence="6">LysR family transcriptional regulator</fullName>
    </submittedName>
</protein>
<dbReference type="InterPro" id="IPR036388">
    <property type="entry name" value="WH-like_DNA-bd_sf"/>
</dbReference>
<dbReference type="AlphaFoldDB" id="A0A4Q9RD69"/>
<comment type="similarity">
    <text evidence="1">Belongs to the LysR transcriptional regulatory family.</text>
</comment>
<dbReference type="InterPro" id="IPR005119">
    <property type="entry name" value="LysR_subst-bd"/>
</dbReference>
<dbReference type="SUPFAM" id="SSF53850">
    <property type="entry name" value="Periplasmic binding protein-like II"/>
    <property type="match status" value="1"/>
</dbReference>
<comment type="caution">
    <text evidence="6">The sequence shown here is derived from an EMBL/GenBank/DDBJ whole genome shotgun (WGS) entry which is preliminary data.</text>
</comment>
<dbReference type="EMBL" id="QJUP01000002">
    <property type="protein sequence ID" value="TBU99246.1"/>
    <property type="molecule type" value="Genomic_DNA"/>
</dbReference>
<dbReference type="PANTHER" id="PTHR30537">
    <property type="entry name" value="HTH-TYPE TRANSCRIPTIONAL REGULATOR"/>
    <property type="match status" value="1"/>
</dbReference>
<dbReference type="InterPro" id="IPR036390">
    <property type="entry name" value="WH_DNA-bd_sf"/>
</dbReference>
<dbReference type="PROSITE" id="PS50931">
    <property type="entry name" value="HTH_LYSR"/>
    <property type="match status" value="1"/>
</dbReference>
<dbReference type="InterPro" id="IPR058163">
    <property type="entry name" value="LysR-type_TF_proteobact-type"/>
</dbReference>
<dbReference type="RefSeq" id="WP_131182874.1">
    <property type="nucleotide sequence ID" value="NZ_QJUO01000001.1"/>
</dbReference>
<evidence type="ECO:0000256" key="4">
    <source>
        <dbReference type="ARBA" id="ARBA00023163"/>
    </source>
</evidence>
<dbReference type="GO" id="GO:0006351">
    <property type="term" value="P:DNA-templated transcription"/>
    <property type="evidence" value="ECO:0007669"/>
    <property type="project" value="TreeGrafter"/>
</dbReference>
<keyword evidence="3" id="KW-0238">DNA-binding</keyword>
<name>A0A4Q9RD69_9GAMM</name>
<dbReference type="PRINTS" id="PR00039">
    <property type="entry name" value="HTHLYSR"/>
</dbReference>
<evidence type="ECO:0000256" key="1">
    <source>
        <dbReference type="ARBA" id="ARBA00009437"/>
    </source>
</evidence>
<dbReference type="GO" id="GO:0043565">
    <property type="term" value="F:sequence-specific DNA binding"/>
    <property type="evidence" value="ECO:0007669"/>
    <property type="project" value="TreeGrafter"/>
</dbReference>
<dbReference type="Pfam" id="PF03466">
    <property type="entry name" value="LysR_substrate"/>
    <property type="match status" value="1"/>
</dbReference>
<dbReference type="Gene3D" id="1.10.10.10">
    <property type="entry name" value="Winged helix-like DNA-binding domain superfamily/Winged helix DNA-binding domain"/>
    <property type="match status" value="1"/>
</dbReference>
<evidence type="ECO:0000256" key="2">
    <source>
        <dbReference type="ARBA" id="ARBA00023015"/>
    </source>
</evidence>
<reference evidence="6 7" key="1">
    <citation type="submission" date="2018-06" db="EMBL/GenBank/DDBJ databases">
        <title>Three novel Pseudomonas species isolated from symptomatic oak.</title>
        <authorList>
            <person name="Bueno-Gonzalez V."/>
            <person name="Brady C."/>
        </authorList>
    </citation>
    <scope>NUCLEOTIDE SEQUENCE [LARGE SCALE GENOMIC DNA]</scope>
    <source>
        <strain evidence="6 7">P17C</strain>
    </source>
</reference>
<evidence type="ECO:0000313" key="6">
    <source>
        <dbReference type="EMBL" id="TBU99246.1"/>
    </source>
</evidence>
<keyword evidence="2" id="KW-0805">Transcription regulation</keyword>
<proteinExistence type="inferred from homology"/>
<gene>
    <name evidence="6" type="ORF">DNJ96_02760</name>
</gene>
<dbReference type="InterPro" id="IPR000847">
    <property type="entry name" value="LysR_HTH_N"/>
</dbReference>
<dbReference type="GO" id="GO:0003700">
    <property type="term" value="F:DNA-binding transcription factor activity"/>
    <property type="evidence" value="ECO:0007669"/>
    <property type="project" value="InterPro"/>
</dbReference>
<sequence length="306" mass="34399">MSQALPPLYALRAFEAAARHGSFTAAAHSLYLTQSAISRHVKTLERHFERPLFIRHGARLELTLAGHHLAQELERGFSLIEAACAATLQQRGSLRLKAPSTLSMRWLLPVLGRFHAENQGKRVQLSSVWMDEDHVDFRNEPFDCALLLSDGNFPAGWQAQELFKEWLVPVCTPAFRAEGEWNMERLLASELIHSSPDRRDWIRWLQRQGITDPHRCHTGPLFDTLELGINAAAQGHGISIGDLSLVARELDNGQLVMPLANAVGTGDSYYFVWPEQQDRHPVRAALGRCLRENLPRPPASLPAFLE</sequence>
<evidence type="ECO:0000256" key="3">
    <source>
        <dbReference type="ARBA" id="ARBA00023125"/>
    </source>
</evidence>
<dbReference type="Gene3D" id="3.40.190.10">
    <property type="entry name" value="Periplasmic binding protein-like II"/>
    <property type="match status" value="2"/>
</dbReference>
<dbReference type="Pfam" id="PF00126">
    <property type="entry name" value="HTH_1"/>
    <property type="match status" value="1"/>
</dbReference>
<feature type="domain" description="HTH lysR-type" evidence="5">
    <location>
        <begin position="6"/>
        <end position="63"/>
    </location>
</feature>
<organism evidence="6 7">
    <name type="scientific">Stutzerimonas kirkiae</name>
    <dbReference type="NCBI Taxonomy" id="2211392"/>
    <lineage>
        <taxon>Bacteria</taxon>
        <taxon>Pseudomonadati</taxon>
        <taxon>Pseudomonadota</taxon>
        <taxon>Gammaproteobacteria</taxon>
        <taxon>Pseudomonadales</taxon>
        <taxon>Pseudomonadaceae</taxon>
        <taxon>Stutzerimonas</taxon>
    </lineage>
</organism>
<evidence type="ECO:0000313" key="7">
    <source>
        <dbReference type="Proteomes" id="UP000292639"/>
    </source>
</evidence>
<keyword evidence="7" id="KW-1185">Reference proteome</keyword>
<evidence type="ECO:0000259" key="5">
    <source>
        <dbReference type="PROSITE" id="PS50931"/>
    </source>
</evidence>
<dbReference type="SUPFAM" id="SSF46785">
    <property type="entry name" value="Winged helix' DNA-binding domain"/>
    <property type="match status" value="1"/>
</dbReference>